<dbReference type="Gene3D" id="1.20.120.330">
    <property type="entry name" value="Nucleotidyltransferases domain 2"/>
    <property type="match status" value="1"/>
</dbReference>
<dbReference type="SUPFAM" id="SSF46565">
    <property type="entry name" value="Chaperone J-domain"/>
    <property type="match status" value="1"/>
</dbReference>
<dbReference type="Gene3D" id="3.30.565.10">
    <property type="entry name" value="Histidine kinase-like ATPase, C-terminal domain"/>
    <property type="match status" value="2"/>
</dbReference>
<dbReference type="Pfam" id="PF05168">
    <property type="entry name" value="HEPN"/>
    <property type="match status" value="1"/>
</dbReference>
<feature type="domain" description="HEPN" evidence="1">
    <location>
        <begin position="3435"/>
        <end position="3551"/>
    </location>
</feature>
<protein>
    <recommendedName>
        <fullName evidence="1">HEPN domain-containing protein</fullName>
    </recommendedName>
</protein>
<dbReference type="STRING" id="28743.ENSCVAP00000011265"/>
<dbReference type="Pfam" id="PF25794">
    <property type="entry name" value="SACS"/>
    <property type="match status" value="3"/>
</dbReference>
<dbReference type="PANTHER" id="PTHR46919:SF2">
    <property type="entry name" value="SACSIN"/>
    <property type="match status" value="1"/>
</dbReference>
<keyword evidence="3" id="KW-1185">Reference proteome</keyword>
<reference evidence="2" key="1">
    <citation type="submission" date="2025-08" db="UniProtKB">
        <authorList>
            <consortium name="Ensembl"/>
        </authorList>
    </citation>
    <scope>IDENTIFICATION</scope>
</reference>
<dbReference type="GeneTree" id="ENSGT00940000164866"/>
<accession>A0A3Q2FV80</accession>
<dbReference type="SMART" id="SM00748">
    <property type="entry name" value="HEPN"/>
    <property type="match status" value="1"/>
</dbReference>
<dbReference type="PROSITE" id="PS50910">
    <property type="entry name" value="HEPN"/>
    <property type="match status" value="1"/>
</dbReference>
<dbReference type="OMA" id="CLAEIWT"/>
<name>A0A3Q2FV80_CYPVA</name>
<dbReference type="InterPro" id="IPR001623">
    <property type="entry name" value="DnaJ_domain"/>
</dbReference>
<reference evidence="2" key="2">
    <citation type="submission" date="2025-09" db="UniProtKB">
        <authorList>
            <consortium name="Ensembl"/>
        </authorList>
    </citation>
    <scope>IDENTIFICATION</scope>
</reference>
<evidence type="ECO:0000313" key="2">
    <source>
        <dbReference type="Ensembl" id="ENSCVAP00000011265.1"/>
    </source>
</evidence>
<dbReference type="PANTHER" id="PTHR46919">
    <property type="entry name" value="ZINC FINGER, C3HC4 TYPE (RING FINGER) FAMILY PROTEIN"/>
    <property type="match status" value="1"/>
</dbReference>
<sequence>GDSRERSFGATAPPFLDYLKGILCRYPDGGQILKELIQNADDARATEVIFIHDERSYGTEGLWNDNLGQHQGPALYAYNNAVFTDEDWERIQKAGRSGKINDPNKIGRFGIGFNSVYHITDVPSIFSSGHLGLMDPQEEIFGDKGFLWFLNDPEDQESLMTMQDQFQPYRDIVSLVGKQEWSKIIENQYFPGTIFRLPLRNKVSEISDNLYNSDKMVDLFDSFITQFIPLSEAVIPCPTSLDKLFAIKRALVSCGENLVSLPANVLRAIEVYPHTNPKHVTPSFLRKVLHRSGVHNINKEDKLCILEYILSDGEYKELEGLQLLPLSDGSFKSFTNKEEDTLAQLVTKAGGTVVRGNDWLKHVDLETYVLSPSPMSVMKVLMNLDFQQVISTVTCATKTAREELKDCLSHLDSLSGPEKDFLIRLPLFQTMTGSLVTAQSKQALVLTAGPGLAPQLPVPDSVIQCSTEADQRLLQLLKVNLLGPAEVGIILVDRIKQGACNSQVTENIMTWILQHGNILFSRNQSLKNRCKELRFIQGKGGLKRASDFFDPRVKNFRVILESDFFPPSVYTEAPQILESLIDLGLINKEADLTPEHLLYATTIIEKQKVNSEGEALQRAQVLLEILDACDLLTKFSNAQLNTLKKTKWFPCDQPLIERGDIFNKSTNIFYSPEEIRHTMYEDIVGEVMPVIGKLSERVNNKLGLKSLPPPEKVIKNLSVLKLKVQDMDDPDTNVDFKRKLHSIYRHMQENISAFLMNTETDWLWAHDKFVSPCELVLNYPQDLDLSSYIGKVPNEFLPYKELLKKFGLRISISNKDIVGMLHSIQQNIEARQQPFASPAEVKVSIEILNWLWKTKQTVQGDIPVPVITEDEQFTLKPQSEALLCDVSRHKLEELELGQEKMYLLHKEIPIAAAEWLKIRFLSNYILAPEPIGIEQCGQSEPITTRIKNILKEYDEDGDIFKELIQNAEDAGADACKFLVDFREHKDPPESLIDPDMALCQGPCLWAFNNKQFTGEDWTNIVRVGSASKESKAEKIGKFGLGFNTVYHVTDIPSILSGSKLLILDPNVTHLRKHISSSTNPGIKLDLSVKRLFHCFPSLFGPYEGIFECNFTQKCPPDPYDGTLIKLPFRNENEAQTSDISRKAYHKEDITGLYQNFMKNSQTLLLFLKNINTLSLESICSKATTLKAGEVETILSMSKTVLSVPVEDKTIISKQRQAETSLLKHDSQCKNVIDSNTVSIVHIYSQHSNKTEQHSWLIYTCLGTGQTLKMFLQPKEKAVFSLPIGGIAVPLQQDTETGKFFPPKTDLIGQAFCFLPLPIQTGLPVNINGTFAVMSNRKGLWESGVKHEWNKALLEDPLVTAYVTALLALKKMSENGELEAYCYHTFWPEREKVSDTFKPLVDELYSNIAQSSTGPKLFFDGEKWCSMDNAIFLHESIEENGKINQLAAQVCKKHVKAPNCVVPLPLWLRKSFKQAGLKTILQNRTWTWEKFYQEVVFKNLDAMDPKTRDTLVLHAVDLNLKGIDSLLTSYPCIPTTDGNLQYIKKLVNPSSRVACLFEPEEGRLLGGSKQDFCSPKRIQRLLELGMAGDHLPLEDITEKACKMTEMWSVDKKKAYDNVTCLLELLKEHLEEKDSPQWEKLKITTFLPAFSPGDIKMKKDTLFYNDTPWMPVESSITLCNENIPRPMAIHFGIQTTRHHTLENNTVDNFSPFSFHFEQQEQLTVRIKNIISAYPSKKDILKELLQNADDAEATEIHFIWDRRQHGKEKTFGERWNDLQGPALCVFNNKVFSDDDLKGIQQLGEGGKQNLQGKIGKYGIGFNSVYLLTDCPSILTGDAFLCISDPNQKFIENHSDCPRNGIGYIVNDRLKMYIDVYESFLPDHFILTEGTMFRLPLRTSTIAENSKISKQEVTDKDISELFSALYEDPEGLILFLKNICKIKVHEINDTSGKLNTIFVVEKKLSQESVEEKDGFEKQLQIALHSDKPITPCNIFYEIEISISDKRQSVWIIAEQFGSFQNVKFKLPNKLPQVAIAALLNTNYPNSFLSSFNDFQGTAFCSLPLPGKTGLPVHVNGNFEVDSSRKHMWNEDGQSQKSYWNESLKKNMISPLYAVLLDFIKHKAKGSADLLLSTGSSYRISYFCFWPVVSTTVAPEWHEMIMEVYREIKKKCLDVIPVLRISKEEVQGQDGNVSSLDWSNLVEREPTKVPYLKDSASEKIFPILEGLGMKLVPQSMHKVWKTIQKAGIKVRFVCPAHVREFLCAKPLNDPTKTDEDLPLPLNCTLIGTEKRCSELLNYCLKNFWLEEIKENDSTLLDGLPLLLTKDKILRRFNSMKPKVIAKYDDLFLEYEDQFADYAINAPFYVILKNFNLVKMLTLPCAAKALKSIGEKLLHHHCKVDPDIGLYIPNEKMLKWLELLWKFIASEIKDESLTLVDVRKLFSECSFLPVVCPILNDKSLLQTMECMSNVIPNASPKNISHILFKLGFLRLDNIFFYKAISRASLDGELLDVNDKRSVLNHICSINQSKFSQLSNDDMKELQIFLQSGISKSKDQRDYQQKFKSLPIFETILGERTKIDGPMEVFLLSSKYSAEFPYLFTLSNSYSIFLKPNPENQSLSQVFHIKILTDLEFFMKFILPFVQTFTEEEILKCLKLILKLYNEENFFLHIKGIVRSLKSLKLIRSYQGELESASYYYDDTVELYRKMMPRERFFVFPEKIREDLCNYHQPFASENTTVQMRGSLIDGDPKHQDLIWSSMPIIHLPVYISQTLLQNLKKVELHTKPPSQYVTRNIGNICQSPCKSEQMIKTRAEVFRHAYAYLQTNGFDSQSLYGLPVVLVEKDTVLFKADCVCLSLQNNLEFRPYLYAIPSEDALYAEFFKKVGVEKEATAKHYCNVLAAVYADSSDKQQLNANQLITVKRAVHHLFLLIKTQGNQILSGVVQTLYLPAVDGKLQPSSSLYYNDTVFEIKRLKDGLEDKFLLLEKLSECHLGSDVYEHHRLVKMLPSKLQPKMLSKMTSEKVVESDLKLCELGHGCEFSEWFNKHLSSEPFKYGLICLFREQTEGKLTEEKATDMCRKIFGSITIVCCKSLKTVLWLDEQQLHKTARETDVFVKQNQHGFTLFLKHSDDNTPKAINEVNMTLIKEINVLLGNNISSVHLPVLGQLLMCDSLEDVKKSLAKNEIHDSAIAEIQMLNPSNPGTDIPDEWHDALDMSFLNNFEEGEYVGYNTNDTYIYAVVIEELPGHSGKCSWKYIIDIGDDKVTEVGHLDLFQFKRDNEIKTKGIRFKISKKLELVVGSVPQSSQQAQSSLPDSLNEAKREIDKCLAEIWTLPDKERKKAIKRLYLRWHPDKNICNLFAKEAFQYLQHQIDELTNSRENTVCSSYHSRTSNYRNFYQQWDQEAQCHRSGRERFFRSRGSHSYNFWTHNTNIPKPNREEAKRWYKQARCDLNAAQKDTSGGSTEWCLFKVHQAVEKALSAAEYKHHGKHTTNSSISVIAEKVSCYHPQLRDLPQIVEDLKSLGVDAKKTQYPNFHPYPHIPNERFRSETGILAVDKASELLNMVGAYVN</sequence>
<dbReference type="Gene3D" id="1.10.287.110">
    <property type="entry name" value="DnaJ domain"/>
    <property type="match status" value="1"/>
</dbReference>
<evidence type="ECO:0000313" key="3">
    <source>
        <dbReference type="Proteomes" id="UP000265020"/>
    </source>
</evidence>
<dbReference type="InterPro" id="IPR036869">
    <property type="entry name" value="J_dom_sf"/>
</dbReference>
<dbReference type="Ensembl" id="ENSCVAT00000018157.1">
    <property type="protein sequence ID" value="ENSCVAP00000011265.1"/>
    <property type="gene ID" value="ENSCVAG00000013502.1"/>
</dbReference>
<proteinExistence type="predicted"/>
<organism evidence="2 3">
    <name type="scientific">Cyprinodon variegatus</name>
    <name type="common">Sheepshead minnow</name>
    <dbReference type="NCBI Taxonomy" id="28743"/>
    <lineage>
        <taxon>Eukaryota</taxon>
        <taxon>Metazoa</taxon>
        <taxon>Chordata</taxon>
        <taxon>Craniata</taxon>
        <taxon>Vertebrata</taxon>
        <taxon>Euteleostomi</taxon>
        <taxon>Actinopterygii</taxon>
        <taxon>Neopterygii</taxon>
        <taxon>Teleostei</taxon>
        <taxon>Neoteleostei</taxon>
        <taxon>Acanthomorphata</taxon>
        <taxon>Ovalentaria</taxon>
        <taxon>Atherinomorphae</taxon>
        <taxon>Cyprinodontiformes</taxon>
        <taxon>Cyprinodontidae</taxon>
        <taxon>Cyprinodon</taxon>
    </lineage>
</organism>
<dbReference type="NCBIfam" id="NF047352">
    <property type="entry name" value="P_loop_sacsin"/>
    <property type="match status" value="3"/>
</dbReference>
<dbReference type="CDD" id="cd06257">
    <property type="entry name" value="DnaJ"/>
    <property type="match status" value="1"/>
</dbReference>
<dbReference type="Proteomes" id="UP000265020">
    <property type="component" value="Unassembled WGS sequence"/>
</dbReference>
<dbReference type="InterPro" id="IPR058210">
    <property type="entry name" value="SACS/Nov_dom"/>
</dbReference>
<dbReference type="SUPFAM" id="SSF55874">
    <property type="entry name" value="ATPase domain of HSP90 chaperone/DNA topoisomerase II/histidine kinase"/>
    <property type="match status" value="3"/>
</dbReference>
<evidence type="ECO:0000259" key="1">
    <source>
        <dbReference type="PROSITE" id="PS50910"/>
    </source>
</evidence>
<dbReference type="SUPFAM" id="SSF81593">
    <property type="entry name" value="Nucleotidyltransferase substrate binding subunit/domain"/>
    <property type="match status" value="1"/>
</dbReference>
<dbReference type="InterPro" id="IPR036890">
    <property type="entry name" value="HATPase_C_sf"/>
</dbReference>
<dbReference type="InterPro" id="IPR007842">
    <property type="entry name" value="HEPN_dom"/>
</dbReference>